<dbReference type="FunFam" id="2.20.100.10:FF:000035">
    <property type="entry name" value="A disintegrin and metalloproteinase with thrombospondin motifs 12"/>
    <property type="match status" value="1"/>
</dbReference>
<dbReference type="FunCoup" id="L5L0K6">
    <property type="interactions" value="122"/>
</dbReference>
<evidence type="ECO:0000256" key="11">
    <source>
        <dbReference type="ARBA" id="ARBA00023049"/>
    </source>
</evidence>
<dbReference type="PROSITE" id="PS50092">
    <property type="entry name" value="TSP1"/>
    <property type="match status" value="4"/>
</dbReference>
<dbReference type="EMBL" id="KB030429">
    <property type="protein sequence ID" value="ELK16801.1"/>
    <property type="molecule type" value="Genomic_DNA"/>
</dbReference>
<feature type="binding site" evidence="17">
    <location>
        <position position="62"/>
    </location>
    <ligand>
        <name>Ca(2+)</name>
        <dbReference type="ChEBI" id="CHEBI:29108"/>
        <label>1</label>
    </ligand>
</feature>
<keyword evidence="5" id="KW-0165">Cleavage on pair of basic residues</keyword>
<dbReference type="Pfam" id="PF05986">
    <property type="entry name" value="ADAMTS_spacer1"/>
    <property type="match status" value="1"/>
</dbReference>
<evidence type="ECO:0000256" key="5">
    <source>
        <dbReference type="ARBA" id="ARBA00022685"/>
    </source>
</evidence>
<feature type="binding site" evidence="17">
    <location>
        <position position="153"/>
    </location>
    <ligand>
        <name>Ca(2+)</name>
        <dbReference type="ChEBI" id="CHEBI:29108"/>
        <label>1</label>
    </ligand>
</feature>
<comment type="cofactor">
    <cofactor evidence="17">
        <name>Zn(2+)</name>
        <dbReference type="ChEBI" id="CHEBI:29105"/>
    </cofactor>
    <text evidence="17">Binds 1 zinc ion per subunit.</text>
</comment>
<comment type="subunit">
    <text evidence="15">Interacts with COMP.</text>
</comment>
<dbReference type="FunFam" id="3.40.390.10:FF:000001">
    <property type="entry name" value="A disintegrin and metalloproteinase with thrombospondin motifs 1"/>
    <property type="match status" value="1"/>
</dbReference>
<dbReference type="InterPro" id="IPR041645">
    <property type="entry name" value="ADAMTS_CR_2"/>
</dbReference>
<feature type="disulfide bond" evidence="18">
    <location>
        <begin position="183"/>
        <end position="264"/>
    </location>
</feature>
<evidence type="ECO:0000313" key="23">
    <source>
        <dbReference type="Proteomes" id="UP000010552"/>
    </source>
</evidence>
<dbReference type="CDD" id="cd04273">
    <property type="entry name" value="ZnMc_ADAMTS_like"/>
    <property type="match status" value="1"/>
</dbReference>
<dbReference type="Gene3D" id="2.20.100.10">
    <property type="entry name" value="Thrombospondin type-1 (TSP1) repeat"/>
    <property type="match status" value="5"/>
</dbReference>
<gene>
    <name evidence="22" type="ORF">PAL_GLEAN10014075</name>
</gene>
<keyword evidence="2" id="KW-0964">Secreted</keyword>
<keyword evidence="11" id="KW-0482">Metalloprotease</keyword>
<evidence type="ECO:0000256" key="9">
    <source>
        <dbReference type="ARBA" id="ARBA00022801"/>
    </source>
</evidence>
<proteinExistence type="predicted"/>
<feature type="binding site" evidence="17 19">
    <location>
        <position position="205"/>
    </location>
    <ligand>
        <name>Zn(2+)</name>
        <dbReference type="ChEBI" id="CHEBI:29105"/>
        <note>catalytic</note>
    </ligand>
</feature>
<keyword evidence="7" id="KW-0732">Signal</keyword>
<keyword evidence="12" id="KW-0865">Zymogen</keyword>
<keyword evidence="4" id="KW-0645">Protease</keyword>
<feature type="binding site" evidence="17">
    <location>
        <position position="264"/>
    </location>
    <ligand>
        <name>Ca(2+)</name>
        <dbReference type="ChEBI" id="CHEBI:29108"/>
        <label>1</label>
    </ligand>
</feature>
<sequence>MAITRDQEEEVKSAALPPCSAPARDSLGTSQKLELQREKWERNNLPSRSLSRRSISKERWVETLVVADTKMVEYHGGENVESYILTIMNMVTGLFHSPSIGNAIHIVVVRLILLEEEEQGLKIVHHAEKTLSSFCKWQKSINPKSDLNPAHHDVAVLLTRKDICAGVNRPCETLGLSHLSGMCQPHRSCNINEDSGLPLAFTIAHELGHSFGIQHDGKENDCEPVGRHPYIMSRQLQYNPTPLTWSKCSKEYVTRFLDRGLGFCLDDVPQKKGLKSKVIAPGVIYDVHHQCQLQYGPNATFCQEVENVCQTLWCSVKGFCRSKLDAAADGTRCGEKKWCMAGKCITVGKKPESIPGGWGRWSPWSHCSRTCGAGAQSAERLCNNPEPKFGGKYCTGERKRYRLCNVHACPPGTPTFRQMQCSEFDTVPYKNEFYHWFPVFNPAHPCELYCRPIDGQFSEKMLDAVIDGTPCFEGGNSRNVCINGMCKMVGCDYEIDSSATEDRCGVCLGDGSACQTVRKMFKQKEGSGYVDIGLIPKGARDIRVMEVKGAGNFLAIRSEDPEKYYLNGGFIIQWNGNYKLAGTVFQYDRKGDLEKLMAAGPTNESVWIQLLFQVTNPGIKYEYTIRKDGLDNDVEKLVYFWQYGRWTECSVTCGTGALILVLIHLTVSTVIFRWWAGEWEVCSATCGPHGEKKRTVLCIQTVGADEQALPAKDCQHLLKPKALISCNRDILCPSDWTVGNWSECSVSCGGGVRIRSVTCAKNNDEPCDLTRKPNSRALCGLRQCPSSRRVLKPNKGTIFNGKKLPTSEQDPLKPVPSMTSNPRMLTTATVPESVSTSSLAVTSPSPTTASKEGDLGRKQWQNGSTQTELDSHYVASPGSTSQPILTSWSLSVQSNEENVSNSDPGPNSDGDLSATTTSGSDLSPSSNPVTWQVTPFYNTLTKEPETEIHSGSGENSEQPDNKNENSSIAWTKIGVPGNDASVERSTEMPLGPPPSPYLSGASLWSPFSTVTEGLLPSQGPTTLKNDTPRAEGMVTEKPANTPLPLGGDRQPAPSEKLVNLSLPELPNTTPTQSSELVLTEEDATSLIAEGFLLNASNYKQLSTGHSTAYWIVGNWSECSRNCSGGFQMREIQCVDSRDHRSLRPFHCQFLAGVPPPLSMSCNMEPCEEWRVEPWSQVRPPGTPSTQQGQRECLSPLFQVLWRRSSGERSDLSERPLRLGKKAHIYCTLQQASLLSLGHWKLGPVGLEGFRHNSLVILRKKSDSPCAPLFQCTASCGGGFQKRTVYCVSSEDNKTEDQDQCLCDHEPRPLEFQNCNQQACKKSTVPYSQAGGSRHPACSQGSEDHWKAELMISWFPRSGKDTRLGGASFSHLKLWVLAQLTLKSPLSLFQLQLPAGFPMQPQCGLPLGLSTVLNHSRSSFYRSTSVPPPDTIPAASFFSSPPGTAAGYQREPQARLPAPLTGFSSPPIFPEGLLAFSSDIGEPRREYGNQKRWSGGRGQRRPNRDGMGLPGTLLLNHVVRKDQLMQSESAQTPPPNQAGVRAANR</sequence>
<evidence type="ECO:0000256" key="16">
    <source>
        <dbReference type="PIRSR" id="PIRSR613273-1"/>
    </source>
</evidence>
<dbReference type="Gene3D" id="3.40.390.10">
    <property type="entry name" value="Collagenase (Catalytic Domain)"/>
    <property type="match status" value="1"/>
</dbReference>
<evidence type="ECO:0000256" key="1">
    <source>
        <dbReference type="ARBA" id="ARBA00004498"/>
    </source>
</evidence>
<dbReference type="Pfam" id="PF17771">
    <property type="entry name" value="ADAMTS_CR_2"/>
    <property type="match status" value="1"/>
</dbReference>
<dbReference type="InParanoid" id="L5L0K6"/>
<reference evidence="23" key="1">
    <citation type="journal article" date="2013" name="Science">
        <title>Comparative analysis of bat genomes provides insight into the evolution of flight and immunity.</title>
        <authorList>
            <person name="Zhang G."/>
            <person name="Cowled C."/>
            <person name="Shi Z."/>
            <person name="Huang Z."/>
            <person name="Bishop-Lilly K.A."/>
            <person name="Fang X."/>
            <person name="Wynne J.W."/>
            <person name="Xiong Z."/>
            <person name="Baker M.L."/>
            <person name="Zhao W."/>
            <person name="Tachedjian M."/>
            <person name="Zhu Y."/>
            <person name="Zhou P."/>
            <person name="Jiang X."/>
            <person name="Ng J."/>
            <person name="Yang L."/>
            <person name="Wu L."/>
            <person name="Xiao J."/>
            <person name="Feng Y."/>
            <person name="Chen Y."/>
            <person name="Sun X."/>
            <person name="Zhang Y."/>
            <person name="Marsh G.A."/>
            <person name="Crameri G."/>
            <person name="Broder C.C."/>
            <person name="Frey K.G."/>
            <person name="Wang L.F."/>
            <person name="Wang J."/>
        </authorList>
    </citation>
    <scope>NUCLEOTIDE SEQUENCE [LARGE SCALE GENOMIC DNA]</scope>
</reference>
<organism evidence="22 23">
    <name type="scientific">Pteropus alecto</name>
    <name type="common">Black flying fox</name>
    <dbReference type="NCBI Taxonomy" id="9402"/>
    <lineage>
        <taxon>Eukaryota</taxon>
        <taxon>Metazoa</taxon>
        <taxon>Chordata</taxon>
        <taxon>Craniata</taxon>
        <taxon>Vertebrata</taxon>
        <taxon>Euteleostomi</taxon>
        <taxon>Mammalia</taxon>
        <taxon>Eutheria</taxon>
        <taxon>Laurasiatheria</taxon>
        <taxon>Chiroptera</taxon>
        <taxon>Yinpterochiroptera</taxon>
        <taxon>Pteropodoidea</taxon>
        <taxon>Pteropodidae</taxon>
        <taxon>Pteropodinae</taxon>
        <taxon>Pteropus</taxon>
    </lineage>
</organism>
<comment type="caution">
    <text evidence="19">Lacks conserved residue(s) required for the propagation of feature annotation.</text>
</comment>
<dbReference type="GO" id="GO:0030198">
    <property type="term" value="P:extracellular matrix organization"/>
    <property type="evidence" value="ECO:0007669"/>
    <property type="project" value="InterPro"/>
</dbReference>
<accession>L5L0K6</accession>
<dbReference type="InterPro" id="IPR000884">
    <property type="entry name" value="TSP1_rpt"/>
</dbReference>
<dbReference type="FunFam" id="2.20.100.10:FF:000005">
    <property type="entry name" value="ADAM metallopeptidase with thrombospondin type 1 motif 9"/>
    <property type="match status" value="1"/>
</dbReference>
<name>L5L0K6_PTEAL</name>
<dbReference type="eggNOG" id="KOG3538">
    <property type="taxonomic scope" value="Eukaryota"/>
</dbReference>
<dbReference type="MEROPS" id="M12.237"/>
<dbReference type="Pfam" id="PF01421">
    <property type="entry name" value="Reprolysin"/>
    <property type="match status" value="1"/>
</dbReference>
<feature type="binding site" evidence="17">
    <location>
        <position position="146"/>
    </location>
    <ligand>
        <name>Ca(2+)</name>
        <dbReference type="ChEBI" id="CHEBI:29108"/>
        <label>1</label>
    </ligand>
</feature>
<dbReference type="Pfam" id="PF19236">
    <property type="entry name" value="ADAMTS_CR_3"/>
    <property type="match status" value="1"/>
</dbReference>
<dbReference type="PANTHER" id="PTHR13723:SF189">
    <property type="entry name" value="A DISINTEGRIN AND METALLOPROTEINASE WITH THROMBOSPONDIN MOTIFS 12"/>
    <property type="match status" value="1"/>
</dbReference>
<dbReference type="STRING" id="9402.L5L0K6"/>
<feature type="binding site" evidence="17">
    <location>
        <position position="267"/>
    </location>
    <ligand>
        <name>Ca(2+)</name>
        <dbReference type="ChEBI" id="CHEBI:29108"/>
        <label>2</label>
    </ligand>
</feature>
<evidence type="ECO:0000256" key="14">
    <source>
        <dbReference type="ARBA" id="ARBA00023180"/>
    </source>
</evidence>
<feature type="disulfide bond" evidence="18">
    <location>
        <begin position="164"/>
        <end position="171"/>
    </location>
</feature>
<keyword evidence="13 18" id="KW-1015">Disulfide bond</keyword>
<dbReference type="InterPro" id="IPR045371">
    <property type="entry name" value="ADAMTS_CR_3"/>
</dbReference>
<dbReference type="Proteomes" id="UP000010552">
    <property type="component" value="Unassembled WGS sequence"/>
</dbReference>
<evidence type="ECO:0000259" key="21">
    <source>
        <dbReference type="PROSITE" id="PS50215"/>
    </source>
</evidence>
<dbReference type="GO" id="GO:0046872">
    <property type="term" value="F:metal ion binding"/>
    <property type="evidence" value="ECO:0007669"/>
    <property type="project" value="UniProtKB-KW"/>
</dbReference>
<dbReference type="Pfam" id="PF00090">
    <property type="entry name" value="TSP_1"/>
    <property type="match status" value="2"/>
</dbReference>
<feature type="disulfide bond" evidence="18">
    <location>
        <begin position="302"/>
        <end position="320"/>
    </location>
</feature>
<evidence type="ECO:0000256" key="7">
    <source>
        <dbReference type="ARBA" id="ARBA00022729"/>
    </source>
</evidence>
<dbReference type="GO" id="GO:0004222">
    <property type="term" value="F:metalloendopeptidase activity"/>
    <property type="evidence" value="ECO:0007669"/>
    <property type="project" value="InterPro"/>
</dbReference>
<dbReference type="InterPro" id="IPR013273">
    <property type="entry name" value="ADAMTS/ADAMTS-like"/>
</dbReference>
<feature type="region of interest" description="Disordered" evidence="20">
    <location>
        <begin position="1"/>
        <end position="32"/>
    </location>
</feature>
<dbReference type="GO" id="GO:0006508">
    <property type="term" value="P:proteolysis"/>
    <property type="evidence" value="ECO:0007669"/>
    <property type="project" value="UniProtKB-KW"/>
</dbReference>
<feature type="compositionally biased region" description="Low complexity" evidence="20">
    <location>
        <begin position="889"/>
        <end position="902"/>
    </location>
</feature>
<comment type="subcellular location">
    <subcellularLocation>
        <location evidence="1">Secreted</location>
        <location evidence="1">Extracellular space</location>
        <location evidence="1">Extracellular matrix</location>
    </subcellularLocation>
</comment>
<feature type="binding site" evidence="17">
    <location>
        <position position="146"/>
    </location>
    <ligand>
        <name>Ca(2+)</name>
        <dbReference type="ChEBI" id="CHEBI:29108"/>
        <label>2</label>
    </ligand>
</feature>
<evidence type="ECO:0000256" key="12">
    <source>
        <dbReference type="ARBA" id="ARBA00023145"/>
    </source>
</evidence>
<keyword evidence="22" id="KW-0401">Integrin</keyword>
<evidence type="ECO:0000256" key="13">
    <source>
        <dbReference type="ARBA" id="ARBA00023157"/>
    </source>
</evidence>
<keyword evidence="14" id="KW-0325">Glycoprotein</keyword>
<evidence type="ECO:0000256" key="19">
    <source>
        <dbReference type="PROSITE-ProRule" id="PRU00276"/>
    </source>
</evidence>
<dbReference type="InterPro" id="IPR010294">
    <property type="entry name" value="ADAMTS_spacer1"/>
</dbReference>
<feature type="disulfide bond" evidence="18">
    <location>
        <begin position="333"/>
        <end position="344"/>
    </location>
</feature>
<dbReference type="PANTHER" id="PTHR13723">
    <property type="entry name" value="ADAMTS A DISINTEGRIN AND METALLOPROTEASE WITH THROMBOSPONDIN MOTIFS PROTEASE"/>
    <property type="match status" value="1"/>
</dbReference>
<keyword evidence="8" id="KW-0677">Repeat</keyword>
<feature type="region of interest" description="Disordered" evidence="20">
    <location>
        <begin position="1480"/>
        <end position="1544"/>
    </location>
</feature>
<feature type="compositionally biased region" description="Polar residues" evidence="20">
    <location>
        <begin position="817"/>
        <end position="850"/>
    </location>
</feature>
<dbReference type="InterPro" id="IPR050439">
    <property type="entry name" value="ADAMTS_ADAMTS-like"/>
</dbReference>
<evidence type="ECO:0000256" key="6">
    <source>
        <dbReference type="ARBA" id="ARBA00022723"/>
    </source>
</evidence>
<dbReference type="InterPro" id="IPR001590">
    <property type="entry name" value="Peptidase_M12B"/>
</dbReference>
<feature type="disulfide bond" evidence="18">
    <location>
        <begin position="222"/>
        <end position="248"/>
    </location>
</feature>
<keyword evidence="10 17" id="KW-0862">Zinc</keyword>
<feature type="compositionally biased region" description="Polar residues" evidence="20">
    <location>
        <begin position="859"/>
        <end position="868"/>
    </location>
</feature>
<dbReference type="GO" id="GO:0031012">
    <property type="term" value="C:extracellular matrix"/>
    <property type="evidence" value="ECO:0007669"/>
    <property type="project" value="TreeGrafter"/>
</dbReference>
<feature type="compositionally biased region" description="Polar residues" evidence="20">
    <location>
        <begin position="913"/>
        <end position="931"/>
    </location>
</feature>
<evidence type="ECO:0000256" key="17">
    <source>
        <dbReference type="PIRSR" id="PIRSR613273-2"/>
    </source>
</evidence>
<dbReference type="PROSITE" id="PS50215">
    <property type="entry name" value="ADAM_MEPRO"/>
    <property type="match status" value="1"/>
</dbReference>
<dbReference type="GO" id="GO:0007229">
    <property type="term" value="P:integrin-mediated signaling pathway"/>
    <property type="evidence" value="ECO:0007669"/>
    <property type="project" value="UniProtKB-KW"/>
</dbReference>
<feature type="binding site" evidence="17 19">
    <location>
        <position position="215"/>
    </location>
    <ligand>
        <name>Zn(2+)</name>
        <dbReference type="ChEBI" id="CHEBI:29105"/>
        <note>catalytic</note>
    </ligand>
</feature>
<keyword evidence="17" id="KW-0106">Calcium</keyword>
<dbReference type="PRINTS" id="PR01857">
    <property type="entry name" value="ADAMTSFAMILY"/>
</dbReference>
<feature type="binding site" evidence="17">
    <location>
        <position position="62"/>
    </location>
    <ligand>
        <name>Ca(2+)</name>
        <dbReference type="ChEBI" id="CHEBI:29108"/>
        <label>2</label>
    </ligand>
</feature>
<evidence type="ECO:0000256" key="8">
    <source>
        <dbReference type="ARBA" id="ARBA00022737"/>
    </source>
</evidence>
<feature type="region of interest" description="Disordered" evidence="20">
    <location>
        <begin position="1013"/>
        <end position="1054"/>
    </location>
</feature>
<dbReference type="FunFam" id="2.20.100.10:FF:000010">
    <property type="entry name" value="ADAM metallopeptidase with thrombospondin type 1 motif 9"/>
    <property type="match status" value="1"/>
</dbReference>
<feature type="disulfide bond" evidence="18">
    <location>
        <begin position="382"/>
        <end position="394"/>
    </location>
</feature>
<feature type="disulfide bond" evidence="18">
    <location>
        <begin position="309"/>
        <end position="339"/>
    </location>
</feature>
<keyword evidence="3" id="KW-0272">Extracellular matrix</keyword>
<evidence type="ECO:0000256" key="3">
    <source>
        <dbReference type="ARBA" id="ARBA00022530"/>
    </source>
</evidence>
<evidence type="ECO:0000256" key="4">
    <source>
        <dbReference type="ARBA" id="ARBA00022670"/>
    </source>
</evidence>
<feature type="compositionally biased region" description="Polar residues" evidence="20">
    <location>
        <begin position="877"/>
        <end position="888"/>
    </location>
</feature>
<evidence type="ECO:0000256" key="15">
    <source>
        <dbReference type="ARBA" id="ARBA00062682"/>
    </source>
</evidence>
<keyword evidence="23" id="KW-1185">Reference proteome</keyword>
<dbReference type="FunFam" id="2.60.120.830:FF:000001">
    <property type="entry name" value="A disintegrin and metalloproteinase with thrombospondin motifs 1"/>
    <property type="match status" value="1"/>
</dbReference>
<dbReference type="SUPFAM" id="SSF55486">
    <property type="entry name" value="Metalloproteases ('zincins'), catalytic domain"/>
    <property type="match status" value="1"/>
</dbReference>
<feature type="domain" description="Peptidase M12B" evidence="21">
    <location>
        <begin position="59"/>
        <end position="269"/>
    </location>
</feature>
<feature type="disulfide bond" evidence="18">
    <location>
        <begin position="367"/>
        <end position="404"/>
    </location>
</feature>
<feature type="disulfide bond" evidence="18">
    <location>
        <begin position="135"/>
        <end position="189"/>
    </location>
</feature>
<dbReference type="InterPro" id="IPR024079">
    <property type="entry name" value="MetalloPept_cat_dom_sf"/>
</dbReference>
<dbReference type="SUPFAM" id="SSF82895">
    <property type="entry name" value="TSP-1 type 1 repeat"/>
    <property type="match status" value="5"/>
</dbReference>
<evidence type="ECO:0000256" key="2">
    <source>
        <dbReference type="ARBA" id="ARBA00022525"/>
    </source>
</evidence>
<feature type="disulfide bond" evidence="18">
    <location>
        <begin position="291"/>
        <end position="314"/>
    </location>
</feature>
<dbReference type="FunFam" id="3.40.1620.60:FF:000004">
    <property type="entry name" value="A disintegrin and metalloproteinase with thrombospondin motifs 12"/>
    <property type="match status" value="1"/>
</dbReference>
<dbReference type="Gene3D" id="2.60.120.830">
    <property type="match status" value="1"/>
</dbReference>
<feature type="binding site" evidence="17">
    <location>
        <position position="267"/>
    </location>
    <ligand>
        <name>Ca(2+)</name>
        <dbReference type="ChEBI" id="CHEBI:29108"/>
        <label>1</label>
    </ligand>
</feature>
<dbReference type="InterPro" id="IPR036383">
    <property type="entry name" value="TSP1_rpt_sf"/>
</dbReference>
<evidence type="ECO:0000256" key="18">
    <source>
        <dbReference type="PIRSR" id="PIRSR613273-3"/>
    </source>
</evidence>
<dbReference type="Gene3D" id="3.40.1620.60">
    <property type="match status" value="1"/>
</dbReference>
<dbReference type="SMART" id="SM00209">
    <property type="entry name" value="TSP1"/>
    <property type="match status" value="5"/>
</dbReference>
<feature type="disulfide bond" evidence="18">
    <location>
        <begin position="371"/>
        <end position="409"/>
    </location>
</feature>
<evidence type="ECO:0000256" key="20">
    <source>
        <dbReference type="SAM" id="MobiDB-lite"/>
    </source>
</evidence>
<keyword evidence="9" id="KW-0378">Hydrolase</keyword>
<protein>
    <submittedName>
        <fullName evidence="22">A disintegrin and metalloproteinase with thrombospondin motif 12</fullName>
    </submittedName>
</protein>
<evidence type="ECO:0000313" key="22">
    <source>
        <dbReference type="EMBL" id="ELK16801.1"/>
    </source>
</evidence>
<feature type="binding site" evidence="17 19">
    <location>
        <position position="209"/>
    </location>
    <ligand>
        <name>Zn(2+)</name>
        <dbReference type="ChEBI" id="CHEBI:29105"/>
        <note>catalytic</note>
    </ligand>
</feature>
<feature type="region of interest" description="Disordered" evidence="20">
    <location>
        <begin position="795"/>
        <end position="931"/>
    </location>
</feature>
<dbReference type="Pfam" id="PF19030">
    <property type="entry name" value="TSP1_ADAMTS"/>
    <property type="match status" value="4"/>
</dbReference>
<evidence type="ECO:0000256" key="10">
    <source>
        <dbReference type="ARBA" id="ARBA00022833"/>
    </source>
</evidence>
<keyword evidence="6 17" id="KW-0479">Metal-binding</keyword>
<feature type="active site" evidence="16 19">
    <location>
        <position position="206"/>
    </location>
</feature>